<sequence>MNSKLEKDSVLNRMKLEFLNKSENESFARVAVAAFVAPLDPTVEELTEIKTAVSEAVSNAIIHAYGDQKEGFVTMECTVDQERRLMISVMDNGVGIEDISKAREPLYTSIPGEERSGMGFTVMESFMDKLEVESTPGEGTRITMIKNLDMAYEF</sequence>
<dbReference type="EMBL" id="CP042469">
    <property type="protein sequence ID" value="QOX63153.1"/>
    <property type="molecule type" value="Genomic_DNA"/>
</dbReference>
<organism evidence="1 2">
    <name type="scientific">Anoxybacterium hadale</name>
    <dbReference type="NCBI Taxonomy" id="3408580"/>
    <lineage>
        <taxon>Bacteria</taxon>
        <taxon>Bacillati</taxon>
        <taxon>Bacillota</taxon>
        <taxon>Clostridia</taxon>
        <taxon>Peptostreptococcales</taxon>
        <taxon>Anaerovoracaceae</taxon>
        <taxon>Anoxybacterium</taxon>
    </lineage>
</organism>
<dbReference type="Proteomes" id="UP000594014">
    <property type="component" value="Chromosome"/>
</dbReference>
<protein>
    <submittedName>
        <fullName evidence="1">Anti-sigma F factor</fullName>
        <ecNumber evidence="1">2.7.11.1</ecNumber>
    </submittedName>
</protein>
<evidence type="ECO:0000313" key="2">
    <source>
        <dbReference type="Proteomes" id="UP000594014"/>
    </source>
</evidence>
<reference evidence="1" key="1">
    <citation type="submission" date="2019-08" db="EMBL/GenBank/DDBJ databases">
        <title>Genome sequence of Clostridiales bacterium MT110.</title>
        <authorList>
            <person name="Cao J."/>
        </authorList>
    </citation>
    <scope>NUCLEOTIDE SEQUENCE</scope>
    <source>
        <strain evidence="1">MT110</strain>
    </source>
</reference>
<accession>A0ACD1A9N1</accession>
<gene>
    <name evidence="1" type="ORF">FRZ06_07235</name>
</gene>
<evidence type="ECO:0000313" key="1">
    <source>
        <dbReference type="EMBL" id="QOX63153.1"/>
    </source>
</evidence>
<keyword evidence="2" id="KW-1185">Reference proteome</keyword>
<proteinExistence type="predicted"/>
<keyword evidence="1" id="KW-0808">Transferase</keyword>
<name>A0ACD1A9N1_9FIRM</name>
<dbReference type="EC" id="2.7.11.1" evidence="1"/>